<gene>
    <name evidence="1" type="ORF">PHA8399_03966</name>
</gene>
<protein>
    <recommendedName>
        <fullName evidence="3">DUF2867 domain-containing protein</fullName>
    </recommendedName>
</protein>
<dbReference type="AlphaFoldDB" id="A0A0N7M596"/>
<dbReference type="EMBL" id="CYSR01000036">
    <property type="protein sequence ID" value="CUI01818.1"/>
    <property type="molecule type" value="Genomic_DNA"/>
</dbReference>
<evidence type="ECO:0000313" key="2">
    <source>
        <dbReference type="Proteomes" id="UP000051326"/>
    </source>
</evidence>
<evidence type="ECO:0008006" key="3">
    <source>
        <dbReference type="Google" id="ProtNLM"/>
    </source>
</evidence>
<dbReference type="RefSeq" id="WP_058287810.1">
    <property type="nucleotide sequence ID" value="NZ_CYSR01000036.1"/>
</dbReference>
<dbReference type="Pfam" id="PF11066">
    <property type="entry name" value="DUF2867"/>
    <property type="match status" value="1"/>
</dbReference>
<name>A0A0N7M596_9RHOB</name>
<organism evidence="1 2">
    <name type="scientific">Leisingera aquaemixtae</name>
    <dbReference type="NCBI Taxonomy" id="1396826"/>
    <lineage>
        <taxon>Bacteria</taxon>
        <taxon>Pseudomonadati</taxon>
        <taxon>Pseudomonadota</taxon>
        <taxon>Alphaproteobacteria</taxon>
        <taxon>Rhodobacterales</taxon>
        <taxon>Roseobacteraceae</taxon>
        <taxon>Leisingera</taxon>
    </lineage>
</organism>
<reference evidence="1 2" key="1">
    <citation type="submission" date="2015-09" db="EMBL/GenBank/DDBJ databases">
        <authorList>
            <consortium name="Swine Surveillance"/>
        </authorList>
    </citation>
    <scope>NUCLEOTIDE SEQUENCE [LARGE SCALE GENOMIC DNA]</scope>
    <source>
        <strain evidence="1 2">CECT 8399</strain>
    </source>
</reference>
<proteinExistence type="predicted"/>
<accession>A0A0N7M596</accession>
<dbReference type="Proteomes" id="UP000051326">
    <property type="component" value="Unassembled WGS sequence"/>
</dbReference>
<dbReference type="InterPro" id="IPR021295">
    <property type="entry name" value="DUF2867"/>
</dbReference>
<evidence type="ECO:0000313" key="1">
    <source>
        <dbReference type="EMBL" id="CUI01818.1"/>
    </source>
</evidence>
<dbReference type="STRING" id="1396826.PHA8399_03966"/>
<sequence>MPPNTFARAATARIQILAPAAELDFLDTQSIVLPVPVTPLEAWTLMHARPLPGLKLAFWLRDAISACFGVKRIGGITSKPHTGVQPGDKLDFFLVEAVSDTVLTLTVRDRHLDVMTCLTSSAGVLSVTSSVKTRNRFGRAYMIPVRPAHKLIVALSLKRLKQALEQRRAAV</sequence>